<dbReference type="EMBL" id="JAJDKZ010000008">
    <property type="protein sequence ID" value="MCB8609782.1"/>
    <property type="molecule type" value="Genomic_DNA"/>
</dbReference>
<accession>A0A2T3FY35</accession>
<proteinExistence type="predicted"/>
<gene>
    <name evidence="2" type="ORF">C7U55_07595</name>
    <name evidence="1" type="ORF">LJD69_04100</name>
</gene>
<reference evidence="2" key="2">
    <citation type="journal article" date="2019" name="Int. J. Syst. Evol. Microbiol.">
        <title>Faecalibacillus intestinalis gen. nov., sp. nov. and Faecalibacillus faecis sp. nov., isolated from human faeces.</title>
        <authorList>
            <person name="Seo B."/>
            <person name="Jeon K."/>
            <person name="Baek I."/>
            <person name="Lee Y.M."/>
            <person name="Baek K."/>
            <person name="Ko G."/>
        </authorList>
    </citation>
    <scope>NUCLEOTIDE SEQUENCE</scope>
    <source>
        <strain evidence="2">SNUG30370</strain>
    </source>
</reference>
<organism evidence="2 3">
    <name type="scientific">Faecalibacillus faecis</name>
    <dbReference type="NCBI Taxonomy" id="1982628"/>
    <lineage>
        <taxon>Bacteria</taxon>
        <taxon>Bacillati</taxon>
        <taxon>Bacillota</taxon>
        <taxon>Erysipelotrichia</taxon>
        <taxon>Erysipelotrichales</taxon>
        <taxon>Coprobacillaceae</taxon>
        <taxon>Faecalibacillus</taxon>
    </lineage>
</organism>
<keyword evidence="3" id="KW-1185">Reference proteome</keyword>
<dbReference type="GeneID" id="77470949"/>
<dbReference type="AlphaFoldDB" id="A0A2T3FY35"/>
<dbReference type="RefSeq" id="WP_106988056.1">
    <property type="nucleotide sequence ID" value="NZ_DAWBWI010000200.1"/>
</dbReference>
<dbReference type="Proteomes" id="UP000241201">
    <property type="component" value="Unassembled WGS sequence"/>
</dbReference>
<sequence>MSEMNIVNLGNKKESKMYDKRLIVYGVVENMEADPTALKKLKPLYMYQDHLEFINPYHDQIIIDARDIDKVVLKMCGRMKIFGFFSENNFYLDLDVHVKENIYKFEVQNMQTANNIIDYLKHAPFTVEDYMDVYAIFEKHPDCLARTRYLQANFKKIAKKYGLDFPRQGGTY</sequence>
<evidence type="ECO:0000313" key="3">
    <source>
        <dbReference type="Proteomes" id="UP000241201"/>
    </source>
</evidence>
<dbReference type="Proteomes" id="UP001198439">
    <property type="component" value="Unassembled WGS sequence"/>
</dbReference>
<reference evidence="3" key="1">
    <citation type="submission" date="2018-03" db="EMBL/GenBank/DDBJ databases">
        <title>Lachnoclostridium SNUG30370 gen.nov., sp.nov., isolated from human faeces.</title>
        <authorList>
            <person name="Seo B."/>
            <person name="Jeon K."/>
            <person name="Ko G."/>
        </authorList>
    </citation>
    <scope>NUCLEOTIDE SEQUENCE [LARGE SCALE GENOMIC DNA]</scope>
    <source>
        <strain evidence="3">SNUG30370</strain>
    </source>
</reference>
<dbReference type="EMBL" id="PYLP01000008">
    <property type="protein sequence ID" value="PST40176.1"/>
    <property type="molecule type" value="Genomic_DNA"/>
</dbReference>
<evidence type="ECO:0000313" key="2">
    <source>
        <dbReference type="EMBL" id="PST40176.1"/>
    </source>
</evidence>
<evidence type="ECO:0000313" key="1">
    <source>
        <dbReference type="EMBL" id="MCB8609782.1"/>
    </source>
</evidence>
<name>A0A2T3FY35_9FIRM</name>
<protein>
    <submittedName>
        <fullName evidence="2">Uncharacterized protein</fullName>
    </submittedName>
</protein>
<reference evidence="1" key="3">
    <citation type="submission" date="2021-10" db="EMBL/GenBank/DDBJ databases">
        <title>Collection of gut derived symbiotic bacterial strains cultured from healthy donors.</title>
        <authorList>
            <person name="Lin H."/>
            <person name="Littmann E."/>
            <person name="Kohout C."/>
            <person name="Pamer E.G."/>
        </authorList>
    </citation>
    <scope>NUCLEOTIDE SEQUENCE</scope>
    <source>
        <strain evidence="1">DFI.4.48</strain>
    </source>
</reference>
<comment type="caution">
    <text evidence="2">The sequence shown here is derived from an EMBL/GenBank/DDBJ whole genome shotgun (WGS) entry which is preliminary data.</text>
</comment>